<dbReference type="AlphaFoldDB" id="A0A365PJD4"/>
<keyword evidence="1" id="KW-0472">Membrane</keyword>
<protein>
    <recommendedName>
        <fullName evidence="4">Phage abortive infection protein</fullName>
    </recommendedName>
</protein>
<dbReference type="InterPro" id="IPR031709">
    <property type="entry name" value="PutAbiC"/>
</dbReference>
<dbReference type="EMBL" id="QEWH01000048">
    <property type="protein sequence ID" value="RBA47133.1"/>
    <property type="molecule type" value="Genomic_DNA"/>
</dbReference>
<evidence type="ECO:0008006" key="4">
    <source>
        <dbReference type="Google" id="ProtNLM"/>
    </source>
</evidence>
<accession>A0A365PJD4</accession>
<organism evidence="2 3">
    <name type="scientific">Acinetobacter junii</name>
    <dbReference type="NCBI Taxonomy" id="40215"/>
    <lineage>
        <taxon>Bacteria</taxon>
        <taxon>Pseudomonadati</taxon>
        <taxon>Pseudomonadota</taxon>
        <taxon>Gammaproteobacteria</taxon>
        <taxon>Moraxellales</taxon>
        <taxon>Moraxellaceae</taxon>
        <taxon>Acinetobacter</taxon>
    </lineage>
</organism>
<feature type="transmembrane region" description="Helical" evidence="1">
    <location>
        <begin position="7"/>
        <end position="26"/>
    </location>
</feature>
<sequence>MRFLKRYWLLLLIILGIFIIQVLLYFNTFGNQHDFKVFFWENLGEKDWNASEDDGLEGKWGAFGDYMGGILNPILGFITIILLLVSHYKDVQRDVNYHKQREIDLLLMRIHKLIEMHNNNIDGFSIDDKSGNPKLKGKFIFSALCNLIDILCEKFAHLKNKGLIEKDILTLCFTIVYYGRGESLKNILEINFSKLNFERDIKDIIDGLDHKISSNQDLELFNGFTITFGTYFRSLFHLVDTIHTNNLLNSEQKYELIKDIRSQMSNNEQELLLINTMTGLGNRWVADGLILEYKLARNIDRNHDFSGYKLENYILSIIEKEYSSLLPLQKNEIYRKYFER</sequence>
<gene>
    <name evidence="2" type="ORF">DC346_09095</name>
</gene>
<evidence type="ECO:0000256" key="1">
    <source>
        <dbReference type="SAM" id="Phobius"/>
    </source>
</evidence>
<evidence type="ECO:0000313" key="2">
    <source>
        <dbReference type="EMBL" id="RBA47133.1"/>
    </source>
</evidence>
<reference evidence="2 3" key="1">
    <citation type="submission" date="2018-04" db="EMBL/GenBank/DDBJ databases">
        <title>Acinetobacter junii Genome sequencing and assembly.</title>
        <authorList>
            <person name="Su J."/>
            <person name="Rensing C."/>
            <person name="Mazhar H.S."/>
        </authorList>
    </citation>
    <scope>NUCLEOTIDE SEQUENCE [LARGE SCALE GENOMIC DNA]</scope>
    <source>
        <strain evidence="2 3">SC22</strain>
    </source>
</reference>
<keyword evidence="1" id="KW-1133">Transmembrane helix</keyword>
<name>A0A365PJD4_ACIJU</name>
<feature type="transmembrane region" description="Helical" evidence="1">
    <location>
        <begin position="66"/>
        <end position="85"/>
    </location>
</feature>
<dbReference type="Proteomes" id="UP000253688">
    <property type="component" value="Unassembled WGS sequence"/>
</dbReference>
<keyword evidence="1" id="KW-0812">Transmembrane</keyword>
<dbReference type="Pfam" id="PF16872">
    <property type="entry name" value="putAbiC"/>
    <property type="match status" value="1"/>
</dbReference>
<evidence type="ECO:0000313" key="3">
    <source>
        <dbReference type="Proteomes" id="UP000253688"/>
    </source>
</evidence>
<comment type="caution">
    <text evidence="2">The sequence shown here is derived from an EMBL/GenBank/DDBJ whole genome shotgun (WGS) entry which is preliminary data.</text>
</comment>
<proteinExistence type="predicted"/>